<name>A0A7I8JDE7_SPIIN</name>
<organism evidence="2">
    <name type="scientific">Spirodela intermedia</name>
    <name type="common">Intermediate duckweed</name>
    <dbReference type="NCBI Taxonomy" id="51605"/>
    <lineage>
        <taxon>Eukaryota</taxon>
        <taxon>Viridiplantae</taxon>
        <taxon>Streptophyta</taxon>
        <taxon>Embryophyta</taxon>
        <taxon>Tracheophyta</taxon>
        <taxon>Spermatophyta</taxon>
        <taxon>Magnoliopsida</taxon>
        <taxon>Liliopsida</taxon>
        <taxon>Araceae</taxon>
        <taxon>Lemnoideae</taxon>
        <taxon>Spirodela</taxon>
    </lineage>
</organism>
<feature type="region of interest" description="Disordered" evidence="1">
    <location>
        <begin position="1"/>
        <end position="336"/>
    </location>
</feature>
<dbReference type="EMBL" id="CACRZD030000010">
    <property type="protein sequence ID" value="CAA6667412.1"/>
    <property type="molecule type" value="Genomic_DNA"/>
</dbReference>
<dbReference type="Proteomes" id="UP001189122">
    <property type="component" value="Unassembled WGS sequence"/>
</dbReference>
<gene>
    <name evidence="2" type="ORF">SI7747_10013805</name>
</gene>
<evidence type="ECO:0000313" key="3">
    <source>
        <dbReference type="Proteomes" id="UP001189122"/>
    </source>
</evidence>
<feature type="compositionally biased region" description="Basic and acidic residues" evidence="1">
    <location>
        <begin position="218"/>
        <end position="234"/>
    </location>
</feature>
<evidence type="ECO:0000313" key="2">
    <source>
        <dbReference type="EMBL" id="CAA2628157.1"/>
    </source>
</evidence>
<protein>
    <submittedName>
        <fullName evidence="2">Uncharacterized protein</fullName>
    </submittedName>
</protein>
<keyword evidence="3" id="KW-1185">Reference proteome</keyword>
<feature type="compositionally biased region" description="Basic and acidic residues" evidence="1">
    <location>
        <begin position="112"/>
        <end position="179"/>
    </location>
</feature>
<feature type="compositionally biased region" description="Basic and acidic residues" evidence="1">
    <location>
        <begin position="1"/>
        <end position="24"/>
    </location>
</feature>
<feature type="compositionally biased region" description="Basic and acidic residues" evidence="1">
    <location>
        <begin position="52"/>
        <end position="64"/>
    </location>
</feature>
<evidence type="ECO:0000256" key="1">
    <source>
        <dbReference type="SAM" id="MobiDB-lite"/>
    </source>
</evidence>
<dbReference type="PANTHER" id="PTHR36364:SF1">
    <property type="entry name" value="OS03G0203000 PROTEIN"/>
    <property type="match status" value="1"/>
</dbReference>
<accession>A0A7I8JDE7</accession>
<reference evidence="2 3" key="1">
    <citation type="submission" date="2019-12" db="EMBL/GenBank/DDBJ databases">
        <authorList>
            <person name="Scholz U."/>
            <person name="Mascher M."/>
            <person name="Fiebig A."/>
        </authorList>
    </citation>
    <scope>NUCLEOTIDE SEQUENCE</scope>
</reference>
<feature type="compositionally biased region" description="Basic and acidic residues" evidence="1">
    <location>
        <begin position="74"/>
        <end position="90"/>
    </location>
</feature>
<dbReference type="AlphaFoldDB" id="A0A7I8JDE7"/>
<feature type="compositionally biased region" description="Basic and acidic residues" evidence="1">
    <location>
        <begin position="278"/>
        <end position="288"/>
    </location>
</feature>
<feature type="compositionally biased region" description="Low complexity" evidence="1">
    <location>
        <begin position="308"/>
        <end position="318"/>
    </location>
</feature>
<dbReference type="EMBL" id="LR743597">
    <property type="protein sequence ID" value="CAA2628157.1"/>
    <property type="molecule type" value="Genomic_DNA"/>
</dbReference>
<feature type="compositionally biased region" description="Basic and acidic residues" evidence="1">
    <location>
        <begin position="241"/>
        <end position="268"/>
    </location>
</feature>
<dbReference type="PANTHER" id="PTHR36364">
    <property type="entry name" value="OS03G0203000 PROTEIN"/>
    <property type="match status" value="1"/>
</dbReference>
<sequence>MSRREARDSHGKRWESRSERDPSPKRSRRDGKHETEQSHPENSLKTMEQADGDQKYPSRSKDDVPVEANLPSESKGKSDFVNKEVKKSDIPSEGTRNSNDETDVPRSRLHFQHGDRGGEEHGDGRGIGRRATERRPPWDDPKESSSPRFRDDRASELQRRDRNPNRLDDRFWRHDRYQELEAGAAPPARRRPAFRESKAPAAEPLPTARDAAGAEFLKSSRRDRPGYRGREMPERSGFAGADDRIWREDRPLQWGENRRPSYHPRERFGPGAGAGGRWGRERWIDGRYGESSGQPPNSGAATRRRDGSTTSSTRATGARPRRTKKMRSRRWRPSYPLKTVRDPARLLFLPGSPGVRNPATLNACADSAVRHGCGDDEFDSSANR</sequence>
<feature type="compositionally biased region" description="Basic residues" evidence="1">
    <location>
        <begin position="319"/>
        <end position="332"/>
    </location>
</feature>
<proteinExistence type="predicted"/>